<dbReference type="Gene3D" id="1.10.268.10">
    <property type="entry name" value="Topoisomerase, domain 3"/>
    <property type="match status" value="1"/>
</dbReference>
<keyword evidence="6 7" id="KW-0413">Isomerase</keyword>
<feature type="site" description="Interaction with DNA" evidence="7">
    <location>
        <position position="50"/>
    </location>
</feature>
<comment type="similarity">
    <text evidence="7">Belongs to the type II topoisomerase GyrA/ParC subunit family. ParC type 1 subfamily.</text>
</comment>
<feature type="site" description="Interaction with DNA" evidence="7">
    <location>
        <position position="86"/>
    </location>
</feature>
<comment type="caution">
    <text evidence="11">The sequence shown here is derived from an EMBL/GenBank/DDBJ whole genome shotgun (WGS) entry which is preliminary data.</text>
</comment>
<reference evidence="10" key="4">
    <citation type="submission" date="2023-01" db="EMBL/GenBank/DDBJ databases">
        <title>Draft genome sequence of Methylobacterium brachythecii strain NBRC 107710.</title>
        <authorList>
            <person name="Sun Q."/>
            <person name="Mori K."/>
        </authorList>
    </citation>
    <scope>NUCLEOTIDE SEQUENCE</scope>
    <source>
        <strain evidence="10">NBRC 107710</strain>
    </source>
</reference>
<evidence type="ECO:0000256" key="5">
    <source>
        <dbReference type="ARBA" id="ARBA00023136"/>
    </source>
</evidence>
<dbReference type="GO" id="GO:0003918">
    <property type="term" value="F:DNA topoisomerase type II (double strand cut, ATP-hydrolyzing) activity"/>
    <property type="evidence" value="ECO:0007669"/>
    <property type="project" value="UniProtKB-UniRule"/>
</dbReference>
<comment type="subcellular location">
    <subcellularLocation>
        <location evidence="7">Cell membrane</location>
        <topology evidence="7">Peripheral membrane protein</topology>
    </subcellularLocation>
</comment>
<protein>
    <recommendedName>
        <fullName evidence="7">DNA topoisomerase 4 subunit A</fullName>
        <ecNumber evidence="7">5.6.2.2</ecNumber>
    </recommendedName>
    <alternativeName>
        <fullName evidence="7">Topoisomerase IV subunit A</fullName>
    </alternativeName>
</protein>
<dbReference type="PANTHER" id="PTHR43493:SF1">
    <property type="entry name" value="DNA TOPOISOMERASE 4 SUBUNIT A"/>
    <property type="match status" value="1"/>
</dbReference>
<evidence type="ECO:0000313" key="13">
    <source>
        <dbReference type="Proteomes" id="UP001156881"/>
    </source>
</evidence>
<keyword evidence="2 7" id="KW-1003">Cell membrane</keyword>
<dbReference type="InterPro" id="IPR013760">
    <property type="entry name" value="Topo_IIA-like_dom_sf"/>
</dbReference>
<dbReference type="GO" id="GO:0007059">
    <property type="term" value="P:chromosome segregation"/>
    <property type="evidence" value="ECO:0007669"/>
    <property type="project" value="UniProtKB-UniRule"/>
</dbReference>
<feature type="domain" description="Topo IIA-type catalytic" evidence="9">
    <location>
        <begin position="42"/>
        <end position="510"/>
    </location>
</feature>
<evidence type="ECO:0000256" key="4">
    <source>
        <dbReference type="ARBA" id="ARBA00023125"/>
    </source>
</evidence>
<evidence type="ECO:0000256" key="3">
    <source>
        <dbReference type="ARBA" id="ARBA00023029"/>
    </source>
</evidence>
<dbReference type="Gene3D" id="2.120.10.90">
    <property type="entry name" value="DNA gyrase/topoisomerase IV, subunit A, C-terminal"/>
    <property type="match status" value="1"/>
</dbReference>
<evidence type="ECO:0000256" key="7">
    <source>
        <dbReference type="HAMAP-Rule" id="MF_00936"/>
    </source>
</evidence>
<dbReference type="PANTHER" id="PTHR43493">
    <property type="entry name" value="DNA GYRASE/TOPOISOMERASE SUBUNIT A"/>
    <property type="match status" value="1"/>
</dbReference>
<evidence type="ECO:0000259" key="9">
    <source>
        <dbReference type="PROSITE" id="PS52040"/>
    </source>
</evidence>
<dbReference type="InterPro" id="IPR013757">
    <property type="entry name" value="Topo_IIA_A_a_sf"/>
</dbReference>
<dbReference type="GO" id="GO:0009330">
    <property type="term" value="C:DNA topoisomerase type II (double strand cut, ATP-hydrolyzing) complex"/>
    <property type="evidence" value="ECO:0007669"/>
    <property type="project" value="TreeGrafter"/>
</dbReference>
<dbReference type="Gene3D" id="3.90.199.10">
    <property type="entry name" value="Topoisomerase II, domain 5"/>
    <property type="match status" value="1"/>
</dbReference>
<reference evidence="13" key="2">
    <citation type="journal article" date="2019" name="Int. J. Syst. Evol. Microbiol.">
        <title>The Global Catalogue of Microorganisms (GCM) 10K type strain sequencing project: providing services to taxonomists for standard genome sequencing and annotation.</title>
        <authorList>
            <consortium name="The Broad Institute Genomics Platform"/>
            <consortium name="The Broad Institute Genome Sequencing Center for Infectious Disease"/>
            <person name="Wu L."/>
            <person name="Ma J."/>
        </authorList>
    </citation>
    <scope>NUCLEOTIDE SEQUENCE [LARGE SCALE GENOMIC DNA]</scope>
    <source>
        <strain evidence="13">NBRC 107710</strain>
    </source>
</reference>
<dbReference type="NCBIfam" id="NF004044">
    <property type="entry name" value="PRK05561.1"/>
    <property type="match status" value="1"/>
</dbReference>
<reference evidence="11 12" key="3">
    <citation type="submission" date="2020-08" db="EMBL/GenBank/DDBJ databases">
        <title>Genomic Encyclopedia of Type Strains, Phase IV (KMG-IV): sequencing the most valuable type-strain genomes for metagenomic binning, comparative biology and taxonomic classification.</title>
        <authorList>
            <person name="Goeker M."/>
        </authorList>
    </citation>
    <scope>NUCLEOTIDE SEQUENCE [LARGE SCALE GENOMIC DNA]</scope>
    <source>
        <strain evidence="11 12">DSM 24105</strain>
    </source>
</reference>
<comment type="subunit">
    <text evidence="7">Heterotetramer composed of ParC and ParE.</text>
</comment>
<dbReference type="GO" id="GO:0005524">
    <property type="term" value="F:ATP binding"/>
    <property type="evidence" value="ECO:0007669"/>
    <property type="project" value="InterPro"/>
</dbReference>
<dbReference type="EMBL" id="JACIDN010000003">
    <property type="protein sequence ID" value="MBB3902700.1"/>
    <property type="molecule type" value="Genomic_DNA"/>
</dbReference>
<feature type="site" description="Transition state stabilizer" evidence="7">
    <location>
        <position position="129"/>
    </location>
</feature>
<dbReference type="InterPro" id="IPR002205">
    <property type="entry name" value="Topo_IIA_dom_A"/>
</dbReference>
<evidence type="ECO:0000313" key="12">
    <source>
        <dbReference type="Proteomes" id="UP000517759"/>
    </source>
</evidence>
<dbReference type="HAMAP" id="MF_00936">
    <property type="entry name" value="ParC_type1"/>
    <property type="match status" value="1"/>
</dbReference>
<dbReference type="SUPFAM" id="SSF101904">
    <property type="entry name" value="GyrA/ParC C-terminal domain-like"/>
    <property type="match status" value="1"/>
</dbReference>
<dbReference type="Proteomes" id="UP000517759">
    <property type="component" value="Unassembled WGS sequence"/>
</dbReference>
<dbReference type="GO" id="GO:0005737">
    <property type="term" value="C:cytoplasm"/>
    <property type="evidence" value="ECO:0007669"/>
    <property type="project" value="TreeGrafter"/>
</dbReference>
<dbReference type="EC" id="5.6.2.2" evidence="7"/>
<dbReference type="SUPFAM" id="SSF56719">
    <property type="entry name" value="Type II DNA topoisomerase"/>
    <property type="match status" value="1"/>
</dbReference>
<sequence length="752" mass="83098">MGEAFEPPGSDGNDGIQSVELKSALEDRYYAYALSTIMHRALPDARDGLKPVHRRILYGMRLLRLDPTAAFKKCAKIVGDVMGDFHPHGDQAIYDALVRLSQDFAQRYPLVDGQGNFGNIDGDGPAAYRYTEARLTEVARLLLDGIDEDTVDFRASYNGEKEEPVVLPAAFPNLLANGSQGIAVGMATSIPPHNAAELCDAALYLIQNREATSEQLCDLCVQGPDFPTGGILVDSRESIREAYRTGRGGFRVRARWMKEDLGRGTWNIVVTEIPYGIPKSRLIEKMAELLQEKKLPLLADVRDESAEDVRVVLEPRSRSVDPVTLMESLFRLTELEARIPLNLNVLVGGLVPRVIGLAECLREWIDHRRVVLQRRSTFRLGQIDRRLEILGGLLIVYLDLDEVIRIIREEDEPRPALQKRFELTELQANAILDTRLRSLRKLEEMELKREFDDLTKEKAGIDELLGSEKLQWADITKQIRAVKKTFGPDTKIGKRRTTLENPPDTAGIDFTAAMVEREPVTVIVSQKGWIRALKGHVADLSGVAFKGDDALKVAFPSETTAKVLVLASNGKVFTLDASKLPGGRGFGDPIRLMVDLDDGTEIVAALPYKPESRLLIAGTDGRGFVAPADALIANTRKGKGILGLDDGARAAFIVPAEGSHVAVCNSEKLMLVFPITELPELARGKGVRLQRCRQSELTDGCVFSLTEGLPWREAGGAARLANAQVLEKWLGHRAEVGTLMTRSFPKFERFGK</sequence>
<dbReference type="InterPro" id="IPR013758">
    <property type="entry name" value="Topo_IIA_A/C_ab"/>
</dbReference>
<evidence type="ECO:0000256" key="8">
    <source>
        <dbReference type="PROSITE-ProRule" id="PRU01384"/>
    </source>
</evidence>
<dbReference type="Pfam" id="PF00521">
    <property type="entry name" value="DNA_topoisoIV"/>
    <property type="match status" value="1"/>
</dbReference>
<keyword evidence="4 7" id="KW-0238">DNA-binding</keyword>
<evidence type="ECO:0000256" key="2">
    <source>
        <dbReference type="ARBA" id="ARBA00022475"/>
    </source>
</evidence>
<dbReference type="CDD" id="cd00187">
    <property type="entry name" value="TOP4c"/>
    <property type="match status" value="1"/>
</dbReference>
<evidence type="ECO:0000313" key="11">
    <source>
        <dbReference type="EMBL" id="MBB3902700.1"/>
    </source>
</evidence>
<dbReference type="SMART" id="SM00434">
    <property type="entry name" value="TOP4c"/>
    <property type="match status" value="1"/>
</dbReference>
<comment type="function">
    <text evidence="7">Topoisomerase IV is essential for chromosome segregation. It relaxes supercoiled DNA. Performs the decatenation events required during the replication of a circular DNA molecule.</text>
</comment>
<dbReference type="GO" id="GO:0006265">
    <property type="term" value="P:DNA topological change"/>
    <property type="evidence" value="ECO:0007669"/>
    <property type="project" value="UniProtKB-UniRule"/>
</dbReference>
<dbReference type="Gene3D" id="3.30.1360.40">
    <property type="match status" value="1"/>
</dbReference>
<comment type="catalytic activity">
    <reaction evidence="1 7 8">
        <text>ATP-dependent breakage, passage and rejoining of double-stranded DNA.</text>
        <dbReference type="EC" id="5.6.2.2"/>
    </reaction>
</comment>
<dbReference type="EMBL" id="BSPG01000001">
    <property type="protein sequence ID" value="GLS42545.1"/>
    <property type="molecule type" value="Genomic_DNA"/>
</dbReference>
<evidence type="ECO:0000256" key="1">
    <source>
        <dbReference type="ARBA" id="ARBA00000185"/>
    </source>
</evidence>
<organism evidence="11 12">
    <name type="scientific">Methylobacterium brachythecii</name>
    <dbReference type="NCBI Taxonomy" id="1176177"/>
    <lineage>
        <taxon>Bacteria</taxon>
        <taxon>Pseudomonadati</taxon>
        <taxon>Pseudomonadota</taxon>
        <taxon>Alphaproteobacteria</taxon>
        <taxon>Hyphomicrobiales</taxon>
        <taxon>Methylobacteriaceae</taxon>
        <taxon>Methylobacterium</taxon>
    </lineage>
</organism>
<dbReference type="AlphaFoldDB" id="A0A7W6AK10"/>
<gene>
    <name evidence="7 10" type="primary">parC</name>
    <name evidence="10" type="ORF">GCM10007884_05300</name>
    <name evidence="11" type="ORF">GGR33_002195</name>
</gene>
<keyword evidence="5 7" id="KW-0472">Membrane</keyword>
<dbReference type="NCBIfam" id="TIGR01062">
    <property type="entry name" value="parC_Gneg"/>
    <property type="match status" value="1"/>
</dbReference>
<evidence type="ECO:0000256" key="6">
    <source>
        <dbReference type="ARBA" id="ARBA00023235"/>
    </source>
</evidence>
<proteinExistence type="inferred from homology"/>
<dbReference type="InterPro" id="IPR005742">
    <property type="entry name" value="TopoIV_A_Gneg"/>
</dbReference>
<dbReference type="Proteomes" id="UP001156881">
    <property type="component" value="Unassembled WGS sequence"/>
</dbReference>
<dbReference type="PROSITE" id="PS52040">
    <property type="entry name" value="TOPO_IIA"/>
    <property type="match status" value="1"/>
</dbReference>
<reference evidence="10" key="1">
    <citation type="journal article" date="2014" name="Int. J. Syst. Evol. Microbiol.">
        <title>Complete genome of a new Firmicutes species belonging to the dominant human colonic microbiota ('Ruminococcus bicirculans') reveals two chromosomes and a selective capacity to utilize plant glucans.</title>
        <authorList>
            <consortium name="NISC Comparative Sequencing Program"/>
            <person name="Wegmann U."/>
            <person name="Louis P."/>
            <person name="Goesmann A."/>
            <person name="Henrissat B."/>
            <person name="Duncan S.H."/>
            <person name="Flint H.J."/>
        </authorList>
    </citation>
    <scope>NUCLEOTIDE SEQUENCE</scope>
    <source>
        <strain evidence="10">NBRC 107710</strain>
    </source>
</reference>
<evidence type="ECO:0000313" key="10">
    <source>
        <dbReference type="EMBL" id="GLS42545.1"/>
    </source>
</evidence>
<dbReference type="GO" id="GO:0019897">
    <property type="term" value="C:extrinsic component of plasma membrane"/>
    <property type="evidence" value="ECO:0007669"/>
    <property type="project" value="UniProtKB-UniRule"/>
</dbReference>
<accession>A0A7W6AK10</accession>
<dbReference type="GO" id="GO:0005694">
    <property type="term" value="C:chromosome"/>
    <property type="evidence" value="ECO:0007669"/>
    <property type="project" value="InterPro"/>
</dbReference>
<dbReference type="InterPro" id="IPR050220">
    <property type="entry name" value="Type_II_DNA_Topoisomerases"/>
</dbReference>
<dbReference type="GO" id="GO:0003677">
    <property type="term" value="F:DNA binding"/>
    <property type="evidence" value="ECO:0007669"/>
    <property type="project" value="UniProtKB-UniRule"/>
</dbReference>
<keyword evidence="3 7" id="KW-0799">Topoisomerase</keyword>
<dbReference type="RefSeq" id="WP_183504839.1">
    <property type="nucleotide sequence ID" value="NZ_BSPG01000001.1"/>
</dbReference>
<feature type="site" description="Interaction with DNA" evidence="7">
    <location>
        <position position="88"/>
    </location>
</feature>
<name>A0A7W6AK10_9HYPH</name>
<keyword evidence="13" id="KW-1185">Reference proteome</keyword>
<dbReference type="InterPro" id="IPR035516">
    <property type="entry name" value="Gyrase/topoIV_suA_C"/>
</dbReference>
<feature type="active site" description="O-(5'-phospho-DNA)-tyrosine intermediate" evidence="7 8">
    <location>
        <position position="130"/>
    </location>
</feature>